<feature type="compositionally biased region" description="Acidic residues" evidence="1">
    <location>
        <begin position="1360"/>
        <end position="1375"/>
    </location>
</feature>
<feature type="compositionally biased region" description="Basic and acidic residues" evidence="1">
    <location>
        <begin position="2537"/>
        <end position="2570"/>
    </location>
</feature>
<feature type="compositionally biased region" description="Basic and acidic residues" evidence="1">
    <location>
        <begin position="1572"/>
        <end position="1629"/>
    </location>
</feature>
<feature type="region of interest" description="Disordered" evidence="1">
    <location>
        <begin position="2294"/>
        <end position="2400"/>
    </location>
</feature>
<feature type="region of interest" description="Disordered" evidence="1">
    <location>
        <begin position="1338"/>
        <end position="1376"/>
    </location>
</feature>
<feature type="compositionally biased region" description="Polar residues" evidence="1">
    <location>
        <begin position="1"/>
        <end position="14"/>
    </location>
</feature>
<feature type="compositionally biased region" description="Acidic residues" evidence="1">
    <location>
        <begin position="1630"/>
        <end position="1643"/>
    </location>
</feature>
<feature type="region of interest" description="Disordered" evidence="1">
    <location>
        <begin position="2488"/>
        <end position="2595"/>
    </location>
</feature>
<evidence type="ECO:0000256" key="1">
    <source>
        <dbReference type="SAM" id="MobiDB-lite"/>
    </source>
</evidence>
<feature type="region of interest" description="Disordered" evidence="1">
    <location>
        <begin position="1538"/>
        <end position="1741"/>
    </location>
</feature>
<feature type="compositionally biased region" description="Polar residues" evidence="1">
    <location>
        <begin position="50"/>
        <end position="63"/>
    </location>
</feature>
<feature type="region of interest" description="Disordered" evidence="1">
    <location>
        <begin position="1795"/>
        <end position="1819"/>
    </location>
</feature>
<protein>
    <submittedName>
        <fullName evidence="2">C73947f1-ae0a-42aa-9728-3058d29669e8</fullName>
    </submittedName>
</protein>
<feature type="region of interest" description="Disordered" evidence="1">
    <location>
        <begin position="1514"/>
        <end position="1533"/>
    </location>
</feature>
<feature type="compositionally biased region" description="Basic and acidic residues" evidence="1">
    <location>
        <begin position="15"/>
        <end position="25"/>
    </location>
</feature>
<reference evidence="2" key="1">
    <citation type="submission" date="2020-10" db="EMBL/GenBank/DDBJ databases">
        <authorList>
            <person name="Kusch S."/>
        </authorList>
    </citation>
    <scope>NUCLEOTIDE SEQUENCE</scope>
    <source>
        <strain evidence="2">SwB9</strain>
    </source>
</reference>
<dbReference type="Proteomes" id="UP000624404">
    <property type="component" value="Unassembled WGS sequence"/>
</dbReference>
<sequence length="3219" mass="352036">MPVNLQPSTGTTGNLKKERSREGSRRMPTNSRPPLSHRIRASFEGKKSQDSTSTKHASFSGGSPTDPEVLRQAIDQAISGDAFQAGLASHIAKLLKPDIKTALDTIEPIVNAVLQHEILLKKTNAGMDHVLLSLESMTDQEEAVDSPKARFSTHGALTSHPISDDPRSGELPLPMSHTSTPGTNTPRSFSNQKTRPLPSGSVTHTAGKLSEISDTLDSNNNKLGKLVDGITKINNLLISGERLDSLKESLKKNDTKTSVMQTQLDQLQENVRVIITRIAISAKLEVLNGNLDSGTSSNNVNLGLLKEQITALQSTLNPQKEILLEIKEANNNAMILAGIQKSNESHEAHTAILGELKERNVQAMDVPNQPALTSADAETIQTILTEVQKSNEAHEKHTAALERINNSEINTAILAEVQKSNDSHLAHASALGTLTSLSTKPSEPTASIDLEGLESKIDSLIETSTSVLTEVQKSNESHVFHAAALENIKALQAPPLIPAGENVIEIVEENMGCIIEKLNNHAAVLDEIKAKTKDAAASTTVAVEAFDSQFGSISGLLEAQKALLEEIKSKDILSADFSPIISILEAHAVTLDQIKSKKAGDSTDFCPITSILEAHTATLEEIRAKEAHIVDLSPITSTLESHSAVLHEIKLKDIQSINAPATIDMEALKTHFNSVTGILAAHTTALDDIKSKDGSSESALLADINIKALDKHFGSISSMLEAHTAALNEIKSKAIRLEEPNTAAFDGHFNSLISKLESHTVALDELKSRSNDASPPLMPREDSSKFEFFEPHITAIKSALNAHRIVLDDIKSETLAKNGMDAMVVDNILEPHIMVIKSTLSAHTAILEELKSNASTSEIGNSSLPNILKSLTSHRNLLQEIKNADVSDEILTALHELQESNSTAFETLKESDVSDEILTALHTCNDSQEKLDRSLLELQTVMNNAASSEENGKKTIEETEIQAPIAAVDLSGLETQINTVITTLEGQNVVLREIMDITNSGMEAHSSHTATLDGLRNAANDSNDFHMANAAVLGEIKGLAGMSNESHGSHSATLGVIRDATAALSGAHSAQITTLGELQEAIHASNKSQKTHSNTLGEIKDAAASLNEAHLTHTTTLAELKEAIIASNASHTSHTAVLADLKSQLSLDTAAEPIPAPILDTSGLDAQLTNIITTLRSQTAALGEIKDVHTSHKTTLEEVKDAATAFNESHSAHGALLSEIKDATVQVHGMNEILSTHTDLLEDLKEDSGLRHAEVKSSVEELKKIVEESSSKHEENLLKHGELIKEHEDLVKENHDGLKGTIAGLTLGGIVGAVVMKAVDGEEDKVDKVSDVVEQVEEAKGTTDQDMISEEGSPVLESEVQADEESAPELTEEQLEAPVEGQVVTEAEAQLEPEIIVEEERIINADEDSLNLEKDAEAILTEPEVAVETQKGNLVAYSAPVEQEAESEIIVEKGEPIEEQTPIQSEPPVQEVEVKEPIPTEELELATTNTQDITLALDTPQAEENVHVQKLLPEEMPRSIDSEVLSETSPEMGIRVINEEADVEENDETGDITADTIEEPSSAKETSAAEELEVHEQEPKPENDIVTEFSKDELEPEERNVVEEIPGEKEIIAVEGSKKEGNGESKGDEEQVENLADGDDLPFDEITAVVAEEDKSREEVTLSSEAEEIRPADEAILAEEENSTGNIIPEKPIEDFSIKSEETHPLGTDEKSSEEADLPSLEDNPAEILVPEVATESPYINMDDVDTEIHVVGSGGQEKTPIEMDTKVVEKEDCESSDGDAPSQIAENCIEPLQEESISKPADEAENSVKELKDHDQTFVESEELPRKLENIKEELSSNSTEAIGYLKETSISTATGETKTPIAELNDQDSILVENGGVSVDADPIESVAKDLGISENRTSLVRGEGWDLETNSQNCSNESVPAEITERAVEHLEQTSDPAIKTDMHVPESSDRDQLIVENEEKSAEAAEVSKPDITGLESLEEQLQLPVGEKGDSEISTKDAIQDSVADDEFPFSTPETIEETQNVVEGEELHQLTERQAAEVLKELTFEERFPLARKDENGVGTAPDKIISEPEVKDEKLMNIPESYDETHFATDDKEEPTSTEEKVIEKISEDSVPAREPISQHVINEDSEDVRAREEIAALNAQIAKILAEEAKSKHSEPIVEETNETIDNNAPAETEIFPREEPNELEIGSHSEESTNLPNVQIPVETQEIFEEHLEDESVHRDATELAEEGKKPVASEQHLSEAHPGDNLDELAAASIELKEDGSFEEPETEIVENKIIILTDGVARHGESTPDIDESTSQAQFAEDENLLEEKSLEISTGLEDMIPKSRNLANEPTSEAMNDENSPLEVESLFGEEPQELESESVAAAFPAETETKDPRSVKSGDGGDSSANIKEKESLFVQLEPEIVTGADLRVAQFDSLPAIFAQERESNDSEPERVFENSPVQEASKEEPNSKINPAIERGNEDMEDAIPFVEHLEVIESEPSLEENLRDTPVQEDEESEIVDEYFDNTKEPETEELIPENISEWFDSSKKFKDNPAEDRAQKLEDLAEVKSPEPGHEEISTSNSGIQHNNEPNRDEIVSEISSSDPVQEEWIALEEKKYCVPLSLPVNDNIQTEIHQISEDVLPAESQVAQNSSVPIEHKVDSIADSTSRESFITPQDERIIKEGVSLESKSVLGHQGTTAEENNDHSPHEDTFHDKFVSKFLLGSEPQAQFSIENLSGAKGTPREETIPLEKEVFSRKEKTVIEPTHDQAFEDNRNLSDEVPVLLKDDKRFEDTMSFNSQDDELEGVMETYRKEEEFPSREGSFTPGAFAADYIDAEQLGQVLEPENVETKAGQYRTQQPNFGNPEPISASKQKYSSYEETPLNVRIFSEYQNDNGTLEPEPKPLPSDFDPRDEHLAHGPSFSRSVPQQKYSDFEETPFPTQTSFSRQYNSERSVPELEPQTTYKSPPYQQANSSELYASQETYGDNTKLAKGPSVTPKYGTKHHGDIPPIPSKSMTKNFSTEAFPTYDESRRSPVSHGLNLGLPVRTSEYAETIRESAKSENERPYLTQNEPTRPPGPSRLPISSQRSAETIRKNSELKKQLSFSRYDSPPTSSKSPQGFSAGFPTRIPSSIEKPRGNYEFENQARLSKRDEGNPQESKSGLGTTDPVAMESQLESIESANRSNLGNFRSLMKQFEGGERELSMSSSGMFLGGGLGGEEGEEEEEE</sequence>
<feature type="region of interest" description="Disordered" evidence="1">
    <location>
        <begin position="1933"/>
        <end position="2020"/>
    </location>
</feature>
<proteinExistence type="predicted"/>
<feature type="region of interest" description="Disordered" evidence="1">
    <location>
        <begin position="2223"/>
        <end position="2255"/>
    </location>
</feature>
<feature type="region of interest" description="Disordered" evidence="1">
    <location>
        <begin position="2088"/>
        <end position="2107"/>
    </location>
</feature>
<feature type="region of interest" description="Disordered" evidence="1">
    <location>
        <begin position="2837"/>
        <end position="3176"/>
    </location>
</feature>
<feature type="compositionally biased region" description="Basic and acidic residues" evidence="1">
    <location>
        <begin position="3045"/>
        <end position="3057"/>
    </location>
</feature>
<feature type="compositionally biased region" description="Basic and acidic residues" evidence="1">
    <location>
        <begin position="3083"/>
        <end position="3093"/>
    </location>
</feature>
<feature type="compositionally biased region" description="Basic and acidic residues" evidence="1">
    <location>
        <begin position="1691"/>
        <end position="1714"/>
    </location>
</feature>
<feature type="compositionally biased region" description="Polar residues" evidence="1">
    <location>
        <begin position="3095"/>
        <end position="3112"/>
    </location>
</feature>
<feature type="compositionally biased region" description="Basic and acidic residues" evidence="1">
    <location>
        <begin position="2223"/>
        <end position="2254"/>
    </location>
</feature>
<feature type="compositionally biased region" description="Acidic residues" evidence="1">
    <location>
        <begin position="1539"/>
        <end position="1550"/>
    </location>
</feature>
<name>A0A8H2VXD7_9HELO</name>
<feature type="region of interest" description="Disordered" evidence="1">
    <location>
        <begin position="2157"/>
        <end position="2186"/>
    </location>
</feature>
<feature type="compositionally biased region" description="Polar residues" evidence="1">
    <location>
        <begin position="2952"/>
        <end position="2978"/>
    </location>
</feature>
<feature type="compositionally biased region" description="Basic and acidic residues" evidence="1">
    <location>
        <begin position="1797"/>
        <end position="1819"/>
    </location>
</feature>
<feature type="compositionally biased region" description="Basic and acidic residues" evidence="1">
    <location>
        <begin position="1933"/>
        <end position="1973"/>
    </location>
</feature>
<dbReference type="EMBL" id="CAJHIA010000017">
    <property type="protein sequence ID" value="CAD6445793.1"/>
    <property type="molecule type" value="Genomic_DNA"/>
</dbReference>
<feature type="compositionally biased region" description="Polar residues" evidence="1">
    <location>
        <begin position="3166"/>
        <end position="3176"/>
    </location>
</feature>
<feature type="compositionally biased region" description="Polar residues" evidence="1">
    <location>
        <begin position="2571"/>
        <end position="2581"/>
    </location>
</feature>
<evidence type="ECO:0000313" key="3">
    <source>
        <dbReference type="Proteomes" id="UP000624404"/>
    </source>
</evidence>
<feature type="compositionally biased region" description="Polar residues" evidence="1">
    <location>
        <begin position="2931"/>
        <end position="2945"/>
    </location>
</feature>
<feature type="compositionally biased region" description="Polar residues" evidence="1">
    <location>
        <begin position="2862"/>
        <end position="2871"/>
    </location>
</feature>
<feature type="compositionally biased region" description="Acidic residues" evidence="1">
    <location>
        <begin position="2503"/>
        <end position="2516"/>
    </location>
</feature>
<feature type="compositionally biased region" description="Polar residues" evidence="1">
    <location>
        <begin position="2914"/>
        <end position="2923"/>
    </location>
</feature>
<feature type="compositionally biased region" description="Polar residues" evidence="1">
    <location>
        <begin position="176"/>
        <end position="204"/>
    </location>
</feature>
<accession>A0A8H2VXD7</accession>
<feature type="region of interest" description="Disordered" evidence="1">
    <location>
        <begin position="2677"/>
        <end position="2704"/>
    </location>
</feature>
<evidence type="ECO:0000313" key="2">
    <source>
        <dbReference type="EMBL" id="CAD6445793.1"/>
    </source>
</evidence>
<feature type="region of interest" description="Disordered" evidence="1">
    <location>
        <begin position="3190"/>
        <end position="3219"/>
    </location>
</feature>
<feature type="compositionally biased region" description="Basic and acidic residues" evidence="1">
    <location>
        <begin position="2434"/>
        <end position="2447"/>
    </location>
</feature>
<feature type="region of interest" description="Disordered" evidence="1">
    <location>
        <begin position="2433"/>
        <end position="2470"/>
    </location>
</feature>
<feature type="region of interest" description="Disordered" evidence="1">
    <location>
        <begin position="143"/>
        <end position="205"/>
    </location>
</feature>
<keyword evidence="3" id="KW-1185">Reference proteome</keyword>
<gene>
    <name evidence="2" type="ORF">SCLTRI_LOCUS6003</name>
</gene>
<feature type="compositionally biased region" description="Polar residues" evidence="1">
    <location>
        <begin position="3006"/>
        <end position="3016"/>
    </location>
</feature>
<comment type="caution">
    <text evidence="2">The sequence shown here is derived from an EMBL/GenBank/DDBJ whole genome shotgun (WGS) entry which is preliminary data.</text>
</comment>
<feature type="compositionally biased region" description="Basic and acidic residues" evidence="1">
    <location>
        <begin position="2380"/>
        <end position="2389"/>
    </location>
</feature>
<feature type="region of interest" description="Disordered" evidence="1">
    <location>
        <begin position="2112"/>
        <end position="2135"/>
    </location>
</feature>
<feature type="region of interest" description="Disordered" evidence="1">
    <location>
        <begin position="1"/>
        <end position="67"/>
    </location>
</feature>
<organism evidence="2 3">
    <name type="scientific">Sclerotinia trifoliorum</name>
    <dbReference type="NCBI Taxonomy" id="28548"/>
    <lineage>
        <taxon>Eukaryota</taxon>
        <taxon>Fungi</taxon>
        <taxon>Dikarya</taxon>
        <taxon>Ascomycota</taxon>
        <taxon>Pezizomycotina</taxon>
        <taxon>Leotiomycetes</taxon>
        <taxon>Helotiales</taxon>
        <taxon>Sclerotiniaceae</taxon>
        <taxon>Sclerotinia</taxon>
    </lineage>
</organism>
<feature type="compositionally biased region" description="Basic and acidic residues" evidence="1">
    <location>
        <begin position="2090"/>
        <end position="2107"/>
    </location>
</feature>
<feature type="compositionally biased region" description="Basic and acidic residues" evidence="1">
    <location>
        <begin position="1992"/>
        <end position="2004"/>
    </location>
</feature>
<dbReference type="OrthoDB" id="3563205at2759"/>
<feature type="compositionally biased region" description="Polar residues" evidence="1">
    <location>
        <begin position="2337"/>
        <end position="2351"/>
    </location>
</feature>
<feature type="compositionally biased region" description="Basic and acidic residues" evidence="1">
    <location>
        <begin position="2695"/>
        <end position="2704"/>
    </location>
</feature>